<organism evidence="2 3">
    <name type="scientific">Fusarium sarcochroum</name>
    <dbReference type="NCBI Taxonomy" id="1208366"/>
    <lineage>
        <taxon>Eukaryota</taxon>
        <taxon>Fungi</taxon>
        <taxon>Dikarya</taxon>
        <taxon>Ascomycota</taxon>
        <taxon>Pezizomycotina</taxon>
        <taxon>Sordariomycetes</taxon>
        <taxon>Hypocreomycetidae</taxon>
        <taxon>Hypocreales</taxon>
        <taxon>Nectriaceae</taxon>
        <taxon>Fusarium</taxon>
        <taxon>Fusarium lateritium species complex</taxon>
    </lineage>
</organism>
<feature type="compositionally biased region" description="Basic and acidic residues" evidence="1">
    <location>
        <begin position="225"/>
        <end position="236"/>
    </location>
</feature>
<evidence type="ECO:0000313" key="2">
    <source>
        <dbReference type="EMBL" id="KAF4962021.1"/>
    </source>
</evidence>
<comment type="caution">
    <text evidence="2">The sequence shown here is derived from an EMBL/GenBank/DDBJ whole genome shotgun (WGS) entry which is preliminary data.</text>
</comment>
<protein>
    <submittedName>
        <fullName evidence="2">Uncharacterized protein</fullName>
    </submittedName>
</protein>
<evidence type="ECO:0000256" key="1">
    <source>
        <dbReference type="SAM" id="MobiDB-lite"/>
    </source>
</evidence>
<feature type="region of interest" description="Disordered" evidence="1">
    <location>
        <begin position="188"/>
        <end position="251"/>
    </location>
</feature>
<feature type="compositionally biased region" description="Polar residues" evidence="1">
    <location>
        <begin position="207"/>
        <end position="223"/>
    </location>
</feature>
<dbReference type="OrthoDB" id="5104267at2759"/>
<reference evidence="2" key="2">
    <citation type="submission" date="2020-05" db="EMBL/GenBank/DDBJ databases">
        <authorList>
            <person name="Kim H.-S."/>
            <person name="Proctor R.H."/>
            <person name="Brown D.W."/>
        </authorList>
    </citation>
    <scope>NUCLEOTIDE SEQUENCE</scope>
    <source>
        <strain evidence="2">NRRL 20472</strain>
    </source>
</reference>
<proteinExistence type="predicted"/>
<dbReference type="AlphaFoldDB" id="A0A8H4TQ34"/>
<dbReference type="Proteomes" id="UP000622797">
    <property type="component" value="Unassembled WGS sequence"/>
</dbReference>
<dbReference type="EMBL" id="JABEXW010000578">
    <property type="protein sequence ID" value="KAF4962021.1"/>
    <property type="molecule type" value="Genomic_DNA"/>
</dbReference>
<keyword evidence="3" id="KW-1185">Reference proteome</keyword>
<gene>
    <name evidence="2" type="ORF">FSARC_9854</name>
</gene>
<reference evidence="2" key="1">
    <citation type="journal article" date="2020" name="BMC Genomics">
        <title>Correction to: Identification and distribution of gene clusters required for synthesis of sphingolipid metabolism inhibitors in diverse species of the filamentous fungus Fusarium.</title>
        <authorList>
            <person name="Kim H.S."/>
            <person name="Lohmar J.M."/>
            <person name="Busman M."/>
            <person name="Brown D.W."/>
            <person name="Naumann T.A."/>
            <person name="Divon H.H."/>
            <person name="Lysoe E."/>
            <person name="Uhlig S."/>
            <person name="Proctor R.H."/>
        </authorList>
    </citation>
    <scope>NUCLEOTIDE SEQUENCE</scope>
    <source>
        <strain evidence="2">NRRL 20472</strain>
    </source>
</reference>
<evidence type="ECO:0000313" key="3">
    <source>
        <dbReference type="Proteomes" id="UP000622797"/>
    </source>
</evidence>
<sequence length="251" mass="27749">MSKQTPAKCKRWIHSLPFNLQTQLAPTFNITKPCTEPLFKDLIPPSKDLSSHSHLGVRRVYGTFTSPLGLQQQGPSGPLALTGFIADFSLPMQSFAKSHLSTCSSCSQQPKIKHIARHKKLESMPGYHDYDDDDFYSSECCIGCCRAGDFGTHDGCGPCYCRRSFKPDYDRTVYTGWSLGQYYPGEDENAGSSSAVVHEKPGLPEKNSGSKQKISEQGINKPNRTSKDNDKPKVENTSKSSKASSKDTKQK</sequence>
<accession>A0A8H4TQ34</accession>
<name>A0A8H4TQ34_9HYPO</name>